<dbReference type="Gramene" id="KOM26829">
    <property type="protein sequence ID" value="KOM26829"/>
    <property type="gene ID" value="LR48_Vigan325s000100"/>
</dbReference>
<dbReference type="EMBL" id="KQ258345">
    <property type="protein sequence ID" value="KOM26829.1"/>
    <property type="molecule type" value="Genomic_DNA"/>
</dbReference>
<dbReference type="AlphaFoldDB" id="A0A0L9T9Q8"/>
<gene>
    <name evidence="2" type="ORF">LR48_Vigan325s000100</name>
</gene>
<sequence length="123" mass="14322">MHEGRTSERKERTYQLHQPNVLSGIPTPSVFQPCRSVERRRCSGGSLEREGCRECREKEERIESDKLKERGTVRAFVELRATHWTEQFQELKLICSKKSQRGFKGRITLAGRNQNLVLGRSLH</sequence>
<proteinExistence type="predicted"/>
<protein>
    <submittedName>
        <fullName evidence="2">Uncharacterized protein</fullName>
    </submittedName>
</protein>
<feature type="compositionally biased region" description="Basic and acidic residues" evidence="1">
    <location>
        <begin position="1"/>
        <end position="14"/>
    </location>
</feature>
<accession>A0A0L9T9Q8</accession>
<evidence type="ECO:0000256" key="1">
    <source>
        <dbReference type="SAM" id="MobiDB-lite"/>
    </source>
</evidence>
<organism evidence="2 3">
    <name type="scientific">Phaseolus angularis</name>
    <name type="common">Azuki bean</name>
    <name type="synonym">Vigna angularis</name>
    <dbReference type="NCBI Taxonomy" id="3914"/>
    <lineage>
        <taxon>Eukaryota</taxon>
        <taxon>Viridiplantae</taxon>
        <taxon>Streptophyta</taxon>
        <taxon>Embryophyta</taxon>
        <taxon>Tracheophyta</taxon>
        <taxon>Spermatophyta</taxon>
        <taxon>Magnoliopsida</taxon>
        <taxon>eudicotyledons</taxon>
        <taxon>Gunneridae</taxon>
        <taxon>Pentapetalae</taxon>
        <taxon>rosids</taxon>
        <taxon>fabids</taxon>
        <taxon>Fabales</taxon>
        <taxon>Fabaceae</taxon>
        <taxon>Papilionoideae</taxon>
        <taxon>50 kb inversion clade</taxon>
        <taxon>NPAAA clade</taxon>
        <taxon>indigoferoid/millettioid clade</taxon>
        <taxon>Phaseoleae</taxon>
        <taxon>Vigna</taxon>
    </lineage>
</organism>
<evidence type="ECO:0000313" key="2">
    <source>
        <dbReference type="EMBL" id="KOM26829.1"/>
    </source>
</evidence>
<name>A0A0L9T9Q8_PHAAN</name>
<reference evidence="3" key="1">
    <citation type="journal article" date="2015" name="Proc. Natl. Acad. Sci. U.S.A.">
        <title>Genome sequencing of adzuki bean (Vigna angularis) provides insight into high starch and low fat accumulation and domestication.</title>
        <authorList>
            <person name="Yang K."/>
            <person name="Tian Z."/>
            <person name="Chen C."/>
            <person name="Luo L."/>
            <person name="Zhao B."/>
            <person name="Wang Z."/>
            <person name="Yu L."/>
            <person name="Li Y."/>
            <person name="Sun Y."/>
            <person name="Li W."/>
            <person name="Chen Y."/>
            <person name="Li Y."/>
            <person name="Zhang Y."/>
            <person name="Ai D."/>
            <person name="Zhao J."/>
            <person name="Shang C."/>
            <person name="Ma Y."/>
            <person name="Wu B."/>
            <person name="Wang M."/>
            <person name="Gao L."/>
            <person name="Sun D."/>
            <person name="Zhang P."/>
            <person name="Guo F."/>
            <person name="Wang W."/>
            <person name="Li Y."/>
            <person name="Wang J."/>
            <person name="Varshney R.K."/>
            <person name="Wang J."/>
            <person name="Ling H.Q."/>
            <person name="Wan P."/>
        </authorList>
    </citation>
    <scope>NUCLEOTIDE SEQUENCE</scope>
    <source>
        <strain evidence="3">cv. Jingnong 6</strain>
    </source>
</reference>
<dbReference type="Proteomes" id="UP000053144">
    <property type="component" value="Unassembled WGS sequence"/>
</dbReference>
<feature type="region of interest" description="Disordered" evidence="1">
    <location>
        <begin position="1"/>
        <end position="24"/>
    </location>
</feature>
<evidence type="ECO:0000313" key="3">
    <source>
        <dbReference type="Proteomes" id="UP000053144"/>
    </source>
</evidence>